<sequence>MSAGLVFVTGASGFIGCATALEALKAGYRLRISVRVETQIPRIKSALSSYLGNLEFVVIPDITKPDAFSGHLVGVDYVLHVASPLPKGISKDDYFPGAINGTTAILSEAAEVASIKRVVITSSIAALIPLGGTPSDDPVSESNDNWNTTISADLPAFDTSANPHPMVLYQASKLLALQAGESFVSTHSPAFDVVTIHPSLVCGPNLLQSSAAEVGGSSGMLFGAIMTGEAPPDPSILTLVHVQDVAEAHVKSLNPSVLAGRYLISSPGGVRWSDIVAVLKEKFPEEGWKLNEETVGQGWAVNTTKAEKSLGFKPRGLDEIVGDTLDFQLQLIKSAKI</sequence>
<dbReference type="InterPro" id="IPR036291">
    <property type="entry name" value="NAD(P)-bd_dom_sf"/>
</dbReference>
<name>A0A9W9MCI6_9EURO</name>
<evidence type="ECO:0000313" key="4">
    <source>
        <dbReference type="EMBL" id="KAJ5196913.1"/>
    </source>
</evidence>
<dbReference type="Gene3D" id="3.40.50.720">
    <property type="entry name" value="NAD(P)-binding Rossmann-like Domain"/>
    <property type="match status" value="1"/>
</dbReference>
<protein>
    <recommendedName>
        <fullName evidence="3">NAD-dependent epimerase/dehydratase domain-containing protein</fullName>
    </recommendedName>
</protein>
<evidence type="ECO:0000313" key="5">
    <source>
        <dbReference type="Proteomes" id="UP001150942"/>
    </source>
</evidence>
<accession>A0A9W9MCI6</accession>
<reference evidence="4" key="1">
    <citation type="submission" date="2022-11" db="EMBL/GenBank/DDBJ databases">
        <authorList>
            <person name="Petersen C."/>
        </authorList>
    </citation>
    <scope>NUCLEOTIDE SEQUENCE</scope>
    <source>
        <strain evidence="4">IBT 20477</strain>
    </source>
</reference>
<dbReference type="EMBL" id="JAPQKQ010000005">
    <property type="protein sequence ID" value="KAJ5196913.1"/>
    <property type="molecule type" value="Genomic_DNA"/>
</dbReference>
<dbReference type="InterPro" id="IPR050425">
    <property type="entry name" value="NAD(P)_dehydrat-like"/>
</dbReference>
<gene>
    <name evidence="4" type="ORF">N7449_007392</name>
</gene>
<dbReference type="SUPFAM" id="SSF51735">
    <property type="entry name" value="NAD(P)-binding Rossmann-fold domains"/>
    <property type="match status" value="1"/>
</dbReference>
<keyword evidence="5" id="KW-1185">Reference proteome</keyword>
<reference evidence="4" key="2">
    <citation type="journal article" date="2023" name="IMA Fungus">
        <title>Comparative genomic study of the Penicillium genus elucidates a diverse pangenome and 15 lateral gene transfer events.</title>
        <authorList>
            <person name="Petersen C."/>
            <person name="Sorensen T."/>
            <person name="Nielsen M.R."/>
            <person name="Sondergaard T.E."/>
            <person name="Sorensen J.L."/>
            <person name="Fitzpatrick D.A."/>
            <person name="Frisvad J.C."/>
            <person name="Nielsen K.L."/>
        </authorList>
    </citation>
    <scope>NUCLEOTIDE SEQUENCE</scope>
    <source>
        <strain evidence="4">IBT 20477</strain>
    </source>
</reference>
<dbReference type="Pfam" id="PF01370">
    <property type="entry name" value="Epimerase"/>
    <property type="match status" value="1"/>
</dbReference>
<organism evidence="4 5">
    <name type="scientific">Penicillium cf. viridicatum</name>
    <dbReference type="NCBI Taxonomy" id="2972119"/>
    <lineage>
        <taxon>Eukaryota</taxon>
        <taxon>Fungi</taxon>
        <taxon>Dikarya</taxon>
        <taxon>Ascomycota</taxon>
        <taxon>Pezizomycotina</taxon>
        <taxon>Eurotiomycetes</taxon>
        <taxon>Eurotiomycetidae</taxon>
        <taxon>Eurotiales</taxon>
        <taxon>Aspergillaceae</taxon>
        <taxon>Penicillium</taxon>
    </lineage>
</organism>
<comment type="similarity">
    <text evidence="2">Belongs to the NAD(P)-dependent epimerase/dehydratase family. Dihydroflavonol-4-reductase subfamily.</text>
</comment>
<keyword evidence="1" id="KW-0560">Oxidoreductase</keyword>
<dbReference type="AlphaFoldDB" id="A0A9W9MCI6"/>
<dbReference type="OrthoDB" id="2735536at2759"/>
<dbReference type="PANTHER" id="PTHR10366:SF812">
    <property type="entry name" value="VPS9 DOMAIN-CONTAINING PROTEIN"/>
    <property type="match status" value="1"/>
</dbReference>
<dbReference type="PANTHER" id="PTHR10366">
    <property type="entry name" value="NAD DEPENDENT EPIMERASE/DEHYDRATASE"/>
    <property type="match status" value="1"/>
</dbReference>
<dbReference type="GO" id="GO:0016616">
    <property type="term" value="F:oxidoreductase activity, acting on the CH-OH group of donors, NAD or NADP as acceptor"/>
    <property type="evidence" value="ECO:0007669"/>
    <property type="project" value="TreeGrafter"/>
</dbReference>
<evidence type="ECO:0000256" key="1">
    <source>
        <dbReference type="ARBA" id="ARBA00023002"/>
    </source>
</evidence>
<dbReference type="Proteomes" id="UP001150942">
    <property type="component" value="Unassembled WGS sequence"/>
</dbReference>
<proteinExistence type="inferred from homology"/>
<dbReference type="InterPro" id="IPR001509">
    <property type="entry name" value="Epimerase_deHydtase"/>
</dbReference>
<comment type="caution">
    <text evidence="4">The sequence shown here is derived from an EMBL/GenBank/DDBJ whole genome shotgun (WGS) entry which is preliminary data.</text>
</comment>
<feature type="domain" description="NAD-dependent epimerase/dehydratase" evidence="3">
    <location>
        <begin position="6"/>
        <end position="254"/>
    </location>
</feature>
<evidence type="ECO:0000256" key="2">
    <source>
        <dbReference type="ARBA" id="ARBA00023445"/>
    </source>
</evidence>
<evidence type="ECO:0000259" key="3">
    <source>
        <dbReference type="Pfam" id="PF01370"/>
    </source>
</evidence>